<keyword evidence="1" id="KW-1133">Transmembrane helix</keyword>
<gene>
    <name evidence="2" type="ORF">ACFO8Q_23695</name>
</gene>
<comment type="caution">
    <text evidence="2">The sequence shown here is derived from an EMBL/GenBank/DDBJ whole genome shotgun (WGS) entry which is preliminary data.</text>
</comment>
<keyword evidence="1" id="KW-0812">Transmembrane</keyword>
<evidence type="ECO:0000256" key="1">
    <source>
        <dbReference type="SAM" id="Phobius"/>
    </source>
</evidence>
<feature type="transmembrane region" description="Helical" evidence="1">
    <location>
        <begin position="324"/>
        <end position="344"/>
    </location>
</feature>
<proteinExistence type="predicted"/>
<keyword evidence="1" id="KW-0472">Membrane</keyword>
<dbReference type="EMBL" id="JBHSHC010000158">
    <property type="protein sequence ID" value="MFC4770285.1"/>
    <property type="molecule type" value="Genomic_DNA"/>
</dbReference>
<feature type="transmembrane region" description="Helical" evidence="1">
    <location>
        <begin position="130"/>
        <end position="151"/>
    </location>
</feature>
<feature type="transmembrane region" description="Helical" evidence="1">
    <location>
        <begin position="12"/>
        <end position="31"/>
    </location>
</feature>
<name>A0ABV9QCD2_9BACL</name>
<reference evidence="3" key="1">
    <citation type="journal article" date="2019" name="Int. J. Syst. Evol. Microbiol.">
        <title>The Global Catalogue of Microorganisms (GCM) 10K type strain sequencing project: providing services to taxonomists for standard genome sequencing and annotation.</title>
        <authorList>
            <consortium name="The Broad Institute Genomics Platform"/>
            <consortium name="The Broad Institute Genome Sequencing Center for Infectious Disease"/>
            <person name="Wu L."/>
            <person name="Ma J."/>
        </authorList>
    </citation>
    <scope>NUCLEOTIDE SEQUENCE [LARGE SCALE GENOMIC DNA]</scope>
    <source>
        <strain evidence="3">WYCCWR 12678</strain>
    </source>
</reference>
<organism evidence="2 3">
    <name type="scientific">Effusibacillus consociatus</name>
    <dbReference type="NCBI Taxonomy" id="1117041"/>
    <lineage>
        <taxon>Bacteria</taxon>
        <taxon>Bacillati</taxon>
        <taxon>Bacillota</taxon>
        <taxon>Bacilli</taxon>
        <taxon>Bacillales</taxon>
        <taxon>Alicyclobacillaceae</taxon>
        <taxon>Effusibacillus</taxon>
    </lineage>
</organism>
<feature type="transmembrane region" description="Helical" evidence="1">
    <location>
        <begin position="172"/>
        <end position="194"/>
    </location>
</feature>
<feature type="transmembrane region" description="Helical" evidence="1">
    <location>
        <begin position="37"/>
        <end position="70"/>
    </location>
</feature>
<feature type="transmembrane region" description="Helical" evidence="1">
    <location>
        <begin position="200"/>
        <end position="221"/>
    </location>
</feature>
<evidence type="ECO:0000313" key="2">
    <source>
        <dbReference type="EMBL" id="MFC4770285.1"/>
    </source>
</evidence>
<protein>
    <recommendedName>
        <fullName evidence="4">Citrate transporter-like domain-containing protein</fullName>
    </recommendedName>
</protein>
<feature type="transmembrane region" description="Helical" evidence="1">
    <location>
        <begin position="364"/>
        <end position="392"/>
    </location>
</feature>
<feature type="transmembrane region" description="Helical" evidence="1">
    <location>
        <begin position="284"/>
        <end position="304"/>
    </location>
</feature>
<dbReference type="RefSeq" id="WP_380029749.1">
    <property type="nucleotide sequence ID" value="NZ_JBHSHC010000158.1"/>
</dbReference>
<feature type="transmembrane region" description="Helical" evidence="1">
    <location>
        <begin position="261"/>
        <end position="278"/>
    </location>
</feature>
<feature type="transmembrane region" description="Helical" evidence="1">
    <location>
        <begin position="90"/>
        <end position="110"/>
    </location>
</feature>
<keyword evidence="3" id="KW-1185">Reference proteome</keyword>
<sequence>MSRHPREGTVCLSLLALAFLHLIDVFIPSSWSHLGTYGVLLFLLVSGLFLLRGIPLVLSCAMLLAGHSLLFLHGGTFQEWGNSITKNVPLLSLLILVPLLQIPFQAGGYLDAVEEFVRRSFDSKQKVVNIFGAVVFVVGSLLNLGGLRFLSSLAGPMYERYGDLVLRTMCRSFVSSILWSPYFATVGLTLVYLHLPVQTFLPSALALALFSLIGGIAYTLIEASGFAKKLHSAAAASKDETASSSEHHMEQSIPVESRRKLFVFLLLLVLLLAAALTIEHITQLSMLTVISVLALVFPLMMAPFVNRQAAFHGVDGYRNGLSKLVTEVMLFTSAGFLGGVLSTLDLGTGVAALYAPLAAFGSYTVILALVLTVLLLSLALVHPILTVTVLLTSIPPDLLGLHPIAMGLSVLTGWSLAMTVSVITPFIVIISGIFDKTMLEAGWRQNKWYMMVMALFLSAGIWVINKLLA</sequence>
<evidence type="ECO:0000313" key="3">
    <source>
        <dbReference type="Proteomes" id="UP001596002"/>
    </source>
</evidence>
<dbReference type="Proteomes" id="UP001596002">
    <property type="component" value="Unassembled WGS sequence"/>
</dbReference>
<feature type="transmembrane region" description="Helical" evidence="1">
    <location>
        <begin position="404"/>
        <end position="428"/>
    </location>
</feature>
<feature type="transmembrane region" description="Helical" evidence="1">
    <location>
        <begin position="448"/>
        <end position="468"/>
    </location>
</feature>
<evidence type="ECO:0008006" key="4">
    <source>
        <dbReference type="Google" id="ProtNLM"/>
    </source>
</evidence>
<accession>A0ABV9QCD2</accession>